<evidence type="ECO:0000256" key="6">
    <source>
        <dbReference type="ARBA" id="ARBA00022741"/>
    </source>
</evidence>
<dbReference type="SUPFAM" id="SSF55681">
    <property type="entry name" value="Class II aaRS and biotin synthetases"/>
    <property type="match status" value="1"/>
</dbReference>
<protein>
    <recommendedName>
        <fullName evidence="13">Alanine--tRNA ligase</fullName>
        <ecNumber evidence="13">6.1.1.7</ecNumber>
    </recommendedName>
    <alternativeName>
        <fullName evidence="13">Alanyl-tRNA synthetase</fullName>
        <shortName evidence="13">AlaRS</shortName>
    </alternativeName>
</protein>
<dbReference type="SUPFAM" id="SSF55186">
    <property type="entry name" value="ThrRS/AlaRS common domain"/>
    <property type="match status" value="1"/>
</dbReference>
<organism evidence="15 16">
    <name type="scientific">Fistulifera solaris</name>
    <name type="common">Oleaginous diatom</name>
    <dbReference type="NCBI Taxonomy" id="1519565"/>
    <lineage>
        <taxon>Eukaryota</taxon>
        <taxon>Sar</taxon>
        <taxon>Stramenopiles</taxon>
        <taxon>Ochrophyta</taxon>
        <taxon>Bacillariophyta</taxon>
        <taxon>Bacillariophyceae</taxon>
        <taxon>Bacillariophycidae</taxon>
        <taxon>Naviculales</taxon>
        <taxon>Naviculaceae</taxon>
        <taxon>Fistulifera</taxon>
    </lineage>
</organism>
<dbReference type="FunFam" id="3.30.980.10:FF:000004">
    <property type="entry name" value="Alanine--tRNA ligase, cytoplasmic"/>
    <property type="match status" value="1"/>
</dbReference>
<evidence type="ECO:0000256" key="1">
    <source>
        <dbReference type="ARBA" id="ARBA00004229"/>
    </source>
</evidence>
<keyword evidence="13" id="KW-0963">Cytoplasm</keyword>
<keyword evidence="13" id="KW-0496">Mitochondrion</keyword>
<evidence type="ECO:0000256" key="3">
    <source>
        <dbReference type="ARBA" id="ARBA00022555"/>
    </source>
</evidence>
<name>A0A1Z5JFM8_FISSO</name>
<evidence type="ECO:0000313" key="16">
    <source>
        <dbReference type="Proteomes" id="UP000198406"/>
    </source>
</evidence>
<dbReference type="GO" id="GO:0005524">
    <property type="term" value="F:ATP binding"/>
    <property type="evidence" value="ECO:0007669"/>
    <property type="project" value="UniProtKB-UniRule"/>
</dbReference>
<dbReference type="AlphaFoldDB" id="A0A1Z5JFM8"/>
<feature type="binding site" evidence="13">
    <location>
        <position position="736"/>
    </location>
    <ligand>
        <name>Zn(2+)</name>
        <dbReference type="ChEBI" id="CHEBI:29105"/>
    </ligand>
</feature>
<keyword evidence="9 13" id="KW-0694">RNA-binding</keyword>
<evidence type="ECO:0000256" key="9">
    <source>
        <dbReference type="ARBA" id="ARBA00022884"/>
    </source>
</evidence>
<evidence type="ECO:0000256" key="4">
    <source>
        <dbReference type="ARBA" id="ARBA00022598"/>
    </source>
</evidence>
<keyword evidence="8 13" id="KW-0067">ATP-binding</keyword>
<dbReference type="InterPro" id="IPR050058">
    <property type="entry name" value="Ala-tRNA_ligase"/>
</dbReference>
<evidence type="ECO:0000256" key="5">
    <source>
        <dbReference type="ARBA" id="ARBA00022723"/>
    </source>
</evidence>
<evidence type="ECO:0000256" key="8">
    <source>
        <dbReference type="ARBA" id="ARBA00022840"/>
    </source>
</evidence>
<comment type="subunit">
    <text evidence="13">Monomer.</text>
</comment>
<comment type="similarity">
    <text evidence="2">Belongs to the class-II aminoacyl-tRNA synthetase family. Alax-L subfamily.</text>
</comment>
<feature type="domain" description="Alanyl-transfer RNA synthetases family profile" evidence="14">
    <location>
        <begin position="11"/>
        <end position="775"/>
    </location>
</feature>
<dbReference type="InterPro" id="IPR018165">
    <property type="entry name" value="Ala-tRNA-synth_IIc_core"/>
</dbReference>
<dbReference type="GO" id="GO:0002161">
    <property type="term" value="F:aminoacyl-tRNA deacylase activity"/>
    <property type="evidence" value="ECO:0007669"/>
    <property type="project" value="TreeGrafter"/>
</dbReference>
<dbReference type="FunFam" id="3.30.930.10:FF:000011">
    <property type="entry name" value="Alanine--tRNA ligase, cytoplasmic"/>
    <property type="match status" value="1"/>
</dbReference>
<dbReference type="HAMAP" id="MF_00036_B">
    <property type="entry name" value="Ala_tRNA_synth_B"/>
    <property type="match status" value="1"/>
</dbReference>
<accession>A0A1Z5JFM8</accession>
<dbReference type="PANTHER" id="PTHR11777">
    <property type="entry name" value="ALANYL-TRNA SYNTHETASE"/>
    <property type="match status" value="1"/>
</dbReference>
<dbReference type="EC" id="6.1.1.7" evidence="13"/>
<dbReference type="PRINTS" id="PR00980">
    <property type="entry name" value="TRNASYNTHALA"/>
</dbReference>
<dbReference type="PANTHER" id="PTHR11777:SF9">
    <property type="entry name" value="ALANINE--TRNA LIGASE, CYTOPLASMIC"/>
    <property type="match status" value="1"/>
</dbReference>
<dbReference type="SMART" id="SM00863">
    <property type="entry name" value="tRNA_SAD"/>
    <property type="match status" value="1"/>
</dbReference>
<comment type="subcellular location">
    <subcellularLocation>
        <location evidence="13">Mitochondrion</location>
    </subcellularLocation>
    <subcellularLocation>
        <location evidence="13">Cytoplasm</location>
    </subcellularLocation>
    <subcellularLocation>
        <location evidence="1">Plastid</location>
        <location evidence="1">Chloroplast</location>
    </subcellularLocation>
</comment>
<dbReference type="InterPro" id="IPR002318">
    <property type="entry name" value="Ala-tRNA-lgiase_IIc"/>
</dbReference>
<proteinExistence type="inferred from homology"/>
<keyword evidence="6 13" id="KW-0547">Nucleotide-binding</keyword>
<dbReference type="InterPro" id="IPR059090">
    <property type="entry name" value="ALA1_helical"/>
</dbReference>
<keyword evidence="5 13" id="KW-0479">Metal-binding</keyword>
<dbReference type="Gene3D" id="3.30.930.10">
    <property type="entry name" value="Bira Bifunctional Protein, Domain 2"/>
    <property type="match status" value="1"/>
</dbReference>
<dbReference type="Pfam" id="PF01411">
    <property type="entry name" value="tRNA-synt_2c"/>
    <property type="match status" value="1"/>
</dbReference>
<dbReference type="Pfam" id="PF07973">
    <property type="entry name" value="tRNA_SAD"/>
    <property type="match status" value="1"/>
</dbReference>
<evidence type="ECO:0000256" key="13">
    <source>
        <dbReference type="HAMAP-Rule" id="MF_03133"/>
    </source>
</evidence>
<dbReference type="PROSITE" id="PS50860">
    <property type="entry name" value="AA_TRNA_LIGASE_II_ALA"/>
    <property type="match status" value="1"/>
</dbReference>
<dbReference type="SUPFAM" id="SSF50447">
    <property type="entry name" value="Translation proteins"/>
    <property type="match status" value="1"/>
</dbReference>
<evidence type="ECO:0000256" key="11">
    <source>
        <dbReference type="ARBA" id="ARBA00023146"/>
    </source>
</evidence>
<dbReference type="InterPro" id="IPR018162">
    <property type="entry name" value="Ala-tRNA-ligase_IIc_anticod-bd"/>
</dbReference>
<dbReference type="Pfam" id="PF26023">
    <property type="entry name" value="ALA1"/>
    <property type="match status" value="1"/>
</dbReference>
<dbReference type="GO" id="GO:0008270">
    <property type="term" value="F:zinc ion binding"/>
    <property type="evidence" value="ECO:0007669"/>
    <property type="project" value="UniProtKB-UniRule"/>
</dbReference>
<dbReference type="GO" id="GO:0000049">
    <property type="term" value="F:tRNA binding"/>
    <property type="evidence" value="ECO:0007669"/>
    <property type="project" value="UniProtKB-KW"/>
</dbReference>
<evidence type="ECO:0000259" key="14">
    <source>
        <dbReference type="PROSITE" id="PS50860"/>
    </source>
</evidence>
<comment type="domain">
    <text evidence="13">Consists of three domains; the N-terminal catalytic domain, the editing domain and the C-terminal C-Ala domain. The editing domain removes incorrectly charged amino acids, while the C-Ala domain, along with tRNA(Ala), serves as a bridge to cooperatively bring together the editing and aminoacylation centers thus stimulating deacylation of misacylated tRNAs.</text>
</comment>
<dbReference type="InParanoid" id="A0A1Z5JFM8"/>
<dbReference type="CDD" id="cd00673">
    <property type="entry name" value="AlaRS_core"/>
    <property type="match status" value="1"/>
</dbReference>
<keyword evidence="4 13" id="KW-0436">Ligase</keyword>
<evidence type="ECO:0000256" key="2">
    <source>
        <dbReference type="ARBA" id="ARBA00008429"/>
    </source>
</evidence>
<dbReference type="Proteomes" id="UP000198406">
    <property type="component" value="Unassembled WGS sequence"/>
</dbReference>
<evidence type="ECO:0000256" key="12">
    <source>
        <dbReference type="ARBA" id="ARBA00048300"/>
    </source>
</evidence>
<dbReference type="InterPro" id="IPR045864">
    <property type="entry name" value="aa-tRNA-synth_II/BPL/LPL"/>
</dbReference>
<dbReference type="InterPro" id="IPR003156">
    <property type="entry name" value="DHHA1_dom"/>
</dbReference>
<dbReference type="SUPFAM" id="SSF101353">
    <property type="entry name" value="Putative anticodon-binding domain of alanyl-tRNA synthetase (AlaRS)"/>
    <property type="match status" value="1"/>
</dbReference>
<gene>
    <name evidence="15" type="ORF">FisN_15Hh294</name>
</gene>
<dbReference type="InterPro" id="IPR023033">
    <property type="entry name" value="Ala_tRNA_ligase_euk/bac"/>
</dbReference>
<keyword evidence="16" id="KW-1185">Reference proteome</keyword>
<dbReference type="GO" id="GO:0009507">
    <property type="term" value="C:chloroplast"/>
    <property type="evidence" value="ECO:0007669"/>
    <property type="project" value="UniProtKB-SubCell"/>
</dbReference>
<keyword evidence="7 13" id="KW-0862">Zinc</keyword>
<comment type="function">
    <text evidence="13">Catalyzes the attachment of alanine to tRNA(Ala) in a two-step reaction: alanine is first activated by ATP to form Ala-AMP and then transferred to the acceptor end of tRNA(Ala). Also edits incorrectly charged tRNA(Ala) via its editing domain.</text>
</comment>
<evidence type="ECO:0000256" key="7">
    <source>
        <dbReference type="ARBA" id="ARBA00022833"/>
    </source>
</evidence>
<dbReference type="InterPro" id="IPR018164">
    <property type="entry name" value="Ala-tRNA-synth_IIc_N"/>
</dbReference>
<evidence type="ECO:0000313" key="15">
    <source>
        <dbReference type="EMBL" id="GAX12815.1"/>
    </source>
</evidence>
<evidence type="ECO:0000256" key="10">
    <source>
        <dbReference type="ARBA" id="ARBA00022917"/>
    </source>
</evidence>
<dbReference type="InterPro" id="IPR009000">
    <property type="entry name" value="Transl_B-barrel_sf"/>
</dbReference>
<keyword evidence="10 13" id="KW-0648">Protein biosynthesis</keyword>
<dbReference type="NCBIfam" id="TIGR00344">
    <property type="entry name" value="alaS"/>
    <property type="match status" value="1"/>
</dbReference>
<sequence length="954" mass="105825">MTSEETKELKWPMAKVRTTFFEFFQANGHTFWPSSPCVPVDDPTLLFTNAGMNQYKPLFLGTCDPNLEMASLKRAVNSQKCIRAGGKHNDLDDVGKDVYHHTFFEMLGNWSFGDYFKEEAIDLAWKCLTEVYQLDPNRLYATYFGGDEQTPCDTEARDIWLKYLPENRVLPFDAKDNFWEMGATGPCGPCTEIHYDRIGGRDAAKLVNADLPDVIEIWNNVFIQYNREADGSLRPLPAQHVDTGMGFERLTSILQNVDSNYDTDIFLPLFAAIQRETGARPYQGKIGKEDPEFIDMAYRVVADHIRTLCFAIADGATPSNDGRGYVLRRVLRRAVRYGRQNLNAELGFFSKLVPTLIELMGDVFPELKEKELRVTQVIREEEESFSRTIDKGLQKFQELAEKCTDGVFPGEDAHYLYTTMGFPFDLTELMAEERGLKVDVAGFEARMKQEQELSAAAHLAKMAGDSGKDMRMVAEQTAHLVSKNVPSTDDSPKYVWNQPLENCKVEALFLGRNETEDKIGFVDVITPESSTIGVILNQTSFYAEQGGQINDTGFLKTTSGAVVKVQNVQLYGKFVLHIGVVEQGTVSVNDSVTCEVDYVRRQLIASNHTMTHVLNHALRAVLVNDESMTVEQKGSLVDETKLRFDFSWNGGLTPEQLKKVEEHCVSFIDRKVPVDCYVAPLPDAEKISSLRAVFGEKYPDPVRVVAVADQPVTDMLANPQDAVWNEYSVEFCGGTHLTNTSEAEAFVLLSEEGIAKGVRRIVGVTMDDAKKCMALADSFADKLRNAETLQGDVLEPAVKVLSTELDGLNVSAIRKIEFREKLQELSKAVVAYKKQKVAGMADEIVNQAVALAGTTAGSKVVLRVDLAMDGKTAKSVAQAFGKKVTDKALMLIAVDVDKFSVVAFSPKGVVDCQKWVAAVTEGTGGKGGGKADFAQTQVGDLKFVDQVEQKAKSE</sequence>
<dbReference type="Pfam" id="PF02272">
    <property type="entry name" value="DHHA1"/>
    <property type="match status" value="1"/>
</dbReference>
<keyword evidence="3 13" id="KW-0820">tRNA-binding</keyword>
<dbReference type="FunCoup" id="A0A1Z5JFM8">
    <property type="interactions" value="682"/>
</dbReference>
<feature type="binding site" evidence="13">
    <location>
        <position position="608"/>
    </location>
    <ligand>
        <name>Zn(2+)</name>
        <dbReference type="ChEBI" id="CHEBI:29105"/>
    </ligand>
</feature>
<dbReference type="OrthoDB" id="2423964at2759"/>
<dbReference type="GO" id="GO:0005739">
    <property type="term" value="C:mitochondrion"/>
    <property type="evidence" value="ECO:0007669"/>
    <property type="project" value="UniProtKB-SubCell"/>
</dbReference>
<keyword evidence="11 13" id="KW-0030">Aminoacyl-tRNA synthetase</keyword>
<comment type="caution">
    <text evidence="15">The sequence shown here is derived from an EMBL/GenBank/DDBJ whole genome shotgun (WGS) entry which is preliminary data.</text>
</comment>
<dbReference type="GO" id="GO:0004813">
    <property type="term" value="F:alanine-tRNA ligase activity"/>
    <property type="evidence" value="ECO:0007669"/>
    <property type="project" value="UniProtKB-UniRule"/>
</dbReference>
<comment type="catalytic activity">
    <reaction evidence="12 13">
        <text>tRNA(Ala) + L-alanine + ATP = L-alanyl-tRNA(Ala) + AMP + diphosphate</text>
        <dbReference type="Rhea" id="RHEA:12540"/>
        <dbReference type="Rhea" id="RHEA-COMP:9657"/>
        <dbReference type="Rhea" id="RHEA-COMP:9923"/>
        <dbReference type="ChEBI" id="CHEBI:30616"/>
        <dbReference type="ChEBI" id="CHEBI:33019"/>
        <dbReference type="ChEBI" id="CHEBI:57972"/>
        <dbReference type="ChEBI" id="CHEBI:78442"/>
        <dbReference type="ChEBI" id="CHEBI:78497"/>
        <dbReference type="ChEBI" id="CHEBI:456215"/>
        <dbReference type="EC" id="6.1.1.7"/>
    </reaction>
</comment>
<dbReference type="Gene3D" id="3.10.310.40">
    <property type="match status" value="1"/>
</dbReference>
<dbReference type="Gene3D" id="2.40.30.130">
    <property type="match status" value="1"/>
</dbReference>
<dbReference type="GO" id="GO:0070143">
    <property type="term" value="P:mitochondrial alanyl-tRNA aminoacylation"/>
    <property type="evidence" value="ECO:0007669"/>
    <property type="project" value="UniProtKB-UniRule"/>
</dbReference>
<dbReference type="InterPro" id="IPR018163">
    <property type="entry name" value="Thr/Ala-tRNA-synth_IIc_edit"/>
</dbReference>
<dbReference type="EMBL" id="BDSP01000055">
    <property type="protein sequence ID" value="GAX12815.1"/>
    <property type="molecule type" value="Genomic_DNA"/>
</dbReference>
<reference evidence="15 16" key="1">
    <citation type="journal article" date="2015" name="Plant Cell">
        <title>Oil accumulation by the oleaginous diatom Fistulifera solaris as revealed by the genome and transcriptome.</title>
        <authorList>
            <person name="Tanaka T."/>
            <person name="Maeda Y."/>
            <person name="Veluchamy A."/>
            <person name="Tanaka M."/>
            <person name="Abida H."/>
            <person name="Marechal E."/>
            <person name="Bowler C."/>
            <person name="Muto M."/>
            <person name="Sunaga Y."/>
            <person name="Tanaka M."/>
            <person name="Yoshino T."/>
            <person name="Taniguchi T."/>
            <person name="Fukuda Y."/>
            <person name="Nemoto M."/>
            <person name="Matsumoto M."/>
            <person name="Wong P.S."/>
            <person name="Aburatani S."/>
            <person name="Fujibuchi W."/>
        </authorList>
    </citation>
    <scope>NUCLEOTIDE SEQUENCE [LARGE SCALE GENOMIC DNA]</scope>
    <source>
        <strain evidence="15 16">JPCC DA0580</strain>
    </source>
</reference>
<feature type="binding site" evidence="13">
    <location>
        <position position="732"/>
    </location>
    <ligand>
        <name>Zn(2+)</name>
        <dbReference type="ChEBI" id="CHEBI:29105"/>
    </ligand>
</feature>
<comment type="cofactor">
    <cofactor evidence="13">
        <name>Zn(2+)</name>
        <dbReference type="ChEBI" id="CHEBI:29105"/>
    </cofactor>
    <text evidence="13">Binds 1 zinc ion per subunit.</text>
</comment>
<dbReference type="Gene3D" id="3.30.980.10">
    <property type="entry name" value="Threonyl-trna Synthetase, Chain A, domain 2"/>
    <property type="match status" value="1"/>
</dbReference>
<dbReference type="InterPro" id="IPR012947">
    <property type="entry name" value="tRNA_SAD"/>
</dbReference>
<feature type="binding site" evidence="13">
    <location>
        <position position="612"/>
    </location>
    <ligand>
        <name>Zn(2+)</name>
        <dbReference type="ChEBI" id="CHEBI:29105"/>
    </ligand>
</feature>